<feature type="compositionally biased region" description="Polar residues" evidence="3">
    <location>
        <begin position="874"/>
        <end position="888"/>
    </location>
</feature>
<accession>A0A0L0FU44</accession>
<dbReference type="GO" id="GO:0000175">
    <property type="term" value="F:3'-5'-RNA exonuclease activity"/>
    <property type="evidence" value="ECO:0007669"/>
    <property type="project" value="InterPro"/>
</dbReference>
<dbReference type="Gene3D" id="3.30.420.10">
    <property type="entry name" value="Ribonuclease H-like superfamily/Ribonuclease H"/>
    <property type="match status" value="2"/>
</dbReference>
<dbReference type="RefSeq" id="XP_014154086.1">
    <property type="nucleotide sequence ID" value="XM_014298611.1"/>
</dbReference>
<dbReference type="GO" id="GO:0071036">
    <property type="term" value="P:nuclear polyadenylation-dependent snoRNA catabolic process"/>
    <property type="evidence" value="ECO:0007669"/>
    <property type="project" value="TreeGrafter"/>
</dbReference>
<feature type="compositionally biased region" description="Low complexity" evidence="3">
    <location>
        <begin position="798"/>
        <end position="813"/>
    </location>
</feature>
<feature type="compositionally biased region" description="Basic residues" evidence="3">
    <location>
        <begin position="825"/>
        <end position="836"/>
    </location>
</feature>
<dbReference type="GO" id="GO:0005730">
    <property type="term" value="C:nucleolus"/>
    <property type="evidence" value="ECO:0007669"/>
    <property type="project" value="TreeGrafter"/>
</dbReference>
<feature type="compositionally biased region" description="Polar residues" evidence="3">
    <location>
        <begin position="241"/>
        <end position="256"/>
    </location>
</feature>
<dbReference type="GO" id="GO:0071035">
    <property type="term" value="P:nuclear polyadenylation-dependent rRNA catabolic process"/>
    <property type="evidence" value="ECO:0007669"/>
    <property type="project" value="TreeGrafter"/>
</dbReference>
<feature type="compositionally biased region" description="Low complexity" evidence="3">
    <location>
        <begin position="257"/>
        <end position="268"/>
    </location>
</feature>
<dbReference type="Gene3D" id="1.10.150.80">
    <property type="entry name" value="HRDC domain"/>
    <property type="match status" value="1"/>
</dbReference>
<feature type="compositionally biased region" description="Polar residues" evidence="3">
    <location>
        <begin position="947"/>
        <end position="958"/>
    </location>
</feature>
<dbReference type="GO" id="GO:0071040">
    <property type="term" value="P:nuclear polyadenylation-dependent antisense transcript catabolic process"/>
    <property type="evidence" value="ECO:0007669"/>
    <property type="project" value="TreeGrafter"/>
</dbReference>
<dbReference type="PROSITE" id="PS50967">
    <property type="entry name" value="HRDC"/>
    <property type="match status" value="1"/>
</dbReference>
<dbReference type="FunFam" id="1.10.150.80:FF:000001">
    <property type="entry name" value="Putative exosome component 10"/>
    <property type="match status" value="1"/>
</dbReference>
<dbReference type="Proteomes" id="UP000054560">
    <property type="component" value="Unassembled WGS sequence"/>
</dbReference>
<dbReference type="STRING" id="667725.A0A0L0FU44"/>
<dbReference type="InterPro" id="IPR012588">
    <property type="entry name" value="Exosome-assoc_fac_Rrp6_N"/>
</dbReference>
<dbReference type="GO" id="GO:0000467">
    <property type="term" value="P:exonucleolytic trimming to generate mature 3'-end of 5.8S rRNA from tricistronic rRNA transcript (SSU-rRNA, 5.8S rRNA, LSU-rRNA)"/>
    <property type="evidence" value="ECO:0007669"/>
    <property type="project" value="InterPro"/>
</dbReference>
<dbReference type="InterPro" id="IPR036397">
    <property type="entry name" value="RNaseH_sf"/>
</dbReference>
<dbReference type="InterPro" id="IPR044876">
    <property type="entry name" value="HRDC_dom_sf"/>
</dbReference>
<dbReference type="SUPFAM" id="SSF53098">
    <property type="entry name" value="Ribonuclease H-like"/>
    <property type="match status" value="2"/>
</dbReference>
<dbReference type="InterPro" id="IPR045092">
    <property type="entry name" value="Rrp6-like"/>
</dbReference>
<name>A0A0L0FU44_9EUKA</name>
<sequence>MSGDNNVDTDLIPGIEGKEIGAFIKPLYQKVLAAVKAANDLPVGDDYDYYKTYATFQKEMQKHRDAILMQTESVLSGYVKGEVVSSGKGMMDVQAGDDETKLENRFDAVQESLDGLFERVATTIDRDIKGLRMKPKIGELTASEQEAQLVTTKWDKNGKKPVHMVHALNIIRPQIHFSEKVDNSRTPFVPKITEKRNAIVPLAKVYEDFRNEAAKRTTTSEPDSALENAALSDHVSRVLGLSSQPTSRSGSAITSGTATPTQQPTRTQESGPMEVDGEAKEAMKPYTDASETLRPNHIREEGLEMGYPHPYGPELAAFEPSDEMIVVEEAQIYRPLEETPLTMVDTPQGLKDLVITLNGCTEFAIDLEAHQYRTFDGIVCLMQPLFLPNHRPIPAEMLHYARGDTHYLLYIYDRMRIELGKRSRQTYNLTRATWNRSTEVARKRFEKTLWSEDSYAQLLRKYNRTLGDTENSIFKAVFDWRDSVAREEDESPAYVLPVSSLFAIATAKPVGAASVMDACRPLPPLVRVYAQELAVLIREAVKNPMSINAAPQPAEQSFGVSSALYSVIQDHRKKRGGRLALLNTAGIAPPPRAISLEERVNRCDNVTAAHTSATTTTKASRIASAFVAHGANAKNVKAKKNAQSKAKKAVASKVDNIIASFKDPFAVYVPDGSGDDIPVEITISDTTNDGTSGDSEVRVAMPTKAEARVAAGNEALTQDVISVGNYSLNPKKKEKGPQEMKVSGSTKKPWNRKKAELLNQQKVNQNDKPGAGLATQAQGSVKYIDVDATDGSQGGADTSGQAASTHQQQQQHGDGMVLSAMPGGSRRKKKLNKAAKKALASNDSESLAVSKRSADEAGIAAAQGNGKGKKAKKSNTPTLTNRSPTVSNGEFVPFDYSGQSSQADALPGAEDSTMINGKRQRPKKHEKRKFDPYSQIQDPEFKKDNRITLNPKSGQRSMTYKYDANKKK</sequence>
<feature type="region of interest" description="Disordered" evidence="3">
    <location>
        <begin position="787"/>
        <end position="968"/>
    </location>
</feature>
<evidence type="ECO:0000256" key="2">
    <source>
        <dbReference type="ARBA" id="ARBA00023242"/>
    </source>
</evidence>
<evidence type="ECO:0000256" key="3">
    <source>
        <dbReference type="SAM" id="MobiDB-lite"/>
    </source>
</evidence>
<dbReference type="EMBL" id="KQ242187">
    <property type="protein sequence ID" value="KNC80184.1"/>
    <property type="molecule type" value="Genomic_DNA"/>
</dbReference>
<dbReference type="GO" id="GO:0071037">
    <property type="term" value="P:nuclear polyadenylation-dependent snRNA catabolic process"/>
    <property type="evidence" value="ECO:0007669"/>
    <property type="project" value="TreeGrafter"/>
</dbReference>
<dbReference type="GO" id="GO:0071039">
    <property type="term" value="P:nuclear polyadenylation-dependent CUT catabolic process"/>
    <property type="evidence" value="ECO:0007669"/>
    <property type="project" value="TreeGrafter"/>
</dbReference>
<dbReference type="PANTHER" id="PTHR12124:SF47">
    <property type="entry name" value="EXOSOME COMPONENT 10"/>
    <property type="match status" value="1"/>
</dbReference>
<feature type="compositionally biased region" description="Basic residues" evidence="3">
    <location>
        <begin position="918"/>
        <end position="927"/>
    </location>
</feature>
<dbReference type="GO" id="GO:0071051">
    <property type="term" value="P:poly(A)-dependent snoRNA 3'-end processing"/>
    <property type="evidence" value="ECO:0007669"/>
    <property type="project" value="TreeGrafter"/>
</dbReference>
<protein>
    <recommendedName>
        <fullName evidence="4">HRDC domain-containing protein</fullName>
    </recommendedName>
</protein>
<organism evidence="5 6">
    <name type="scientific">Sphaeroforma arctica JP610</name>
    <dbReference type="NCBI Taxonomy" id="667725"/>
    <lineage>
        <taxon>Eukaryota</taxon>
        <taxon>Ichthyosporea</taxon>
        <taxon>Ichthyophonida</taxon>
        <taxon>Sphaeroforma</taxon>
    </lineage>
</organism>
<dbReference type="InterPro" id="IPR012337">
    <property type="entry name" value="RNaseH-like_sf"/>
</dbReference>
<dbReference type="InterPro" id="IPR002121">
    <property type="entry name" value="HRDC_dom"/>
</dbReference>
<dbReference type="GO" id="GO:0071044">
    <property type="term" value="P:histone mRNA catabolic process"/>
    <property type="evidence" value="ECO:0007669"/>
    <property type="project" value="TreeGrafter"/>
</dbReference>
<dbReference type="GeneID" id="25907949"/>
<feature type="region of interest" description="Disordered" evidence="3">
    <location>
        <begin position="240"/>
        <end position="278"/>
    </location>
</feature>
<dbReference type="Pfam" id="PF00570">
    <property type="entry name" value="HRDC"/>
    <property type="match status" value="1"/>
</dbReference>
<feature type="region of interest" description="Disordered" evidence="3">
    <location>
        <begin position="727"/>
        <end position="753"/>
    </location>
</feature>
<keyword evidence="2" id="KW-0539">Nucleus</keyword>
<reference evidence="5 6" key="1">
    <citation type="submission" date="2011-02" db="EMBL/GenBank/DDBJ databases">
        <title>The Genome Sequence of Sphaeroforma arctica JP610.</title>
        <authorList>
            <consortium name="The Broad Institute Genome Sequencing Platform"/>
            <person name="Russ C."/>
            <person name="Cuomo C."/>
            <person name="Young S.K."/>
            <person name="Zeng Q."/>
            <person name="Gargeya S."/>
            <person name="Alvarado L."/>
            <person name="Berlin A."/>
            <person name="Chapman S.B."/>
            <person name="Chen Z."/>
            <person name="Freedman E."/>
            <person name="Gellesch M."/>
            <person name="Goldberg J."/>
            <person name="Griggs A."/>
            <person name="Gujja S."/>
            <person name="Heilman E."/>
            <person name="Heiman D."/>
            <person name="Howarth C."/>
            <person name="Mehta T."/>
            <person name="Neiman D."/>
            <person name="Pearson M."/>
            <person name="Roberts A."/>
            <person name="Saif S."/>
            <person name="Shea T."/>
            <person name="Shenoy N."/>
            <person name="Sisk P."/>
            <person name="Stolte C."/>
            <person name="Sykes S."/>
            <person name="White J."/>
            <person name="Yandava C."/>
            <person name="Burger G."/>
            <person name="Gray M.W."/>
            <person name="Holland P.W.H."/>
            <person name="King N."/>
            <person name="Lang F.B.F."/>
            <person name="Roger A.J."/>
            <person name="Ruiz-Trillo I."/>
            <person name="Haas B."/>
            <person name="Nusbaum C."/>
            <person name="Birren B."/>
        </authorList>
    </citation>
    <scope>NUCLEOTIDE SEQUENCE [LARGE SCALE GENOMIC DNA]</scope>
    <source>
        <strain evidence="5 6">JP610</strain>
    </source>
</reference>
<dbReference type="OrthoDB" id="2250022at2759"/>
<evidence type="ECO:0000259" key="4">
    <source>
        <dbReference type="PROSITE" id="PS50967"/>
    </source>
</evidence>
<feature type="domain" description="HRDC" evidence="4">
    <location>
        <begin position="467"/>
        <end position="547"/>
    </location>
</feature>
<proteinExistence type="predicted"/>
<dbReference type="AlphaFoldDB" id="A0A0L0FU44"/>
<evidence type="ECO:0000256" key="1">
    <source>
        <dbReference type="ARBA" id="ARBA00004123"/>
    </source>
</evidence>
<dbReference type="GO" id="GO:0003727">
    <property type="term" value="F:single-stranded RNA binding"/>
    <property type="evidence" value="ECO:0007669"/>
    <property type="project" value="TreeGrafter"/>
</dbReference>
<dbReference type="SUPFAM" id="SSF47819">
    <property type="entry name" value="HRDC-like"/>
    <property type="match status" value="1"/>
</dbReference>
<gene>
    <name evidence="5" type="ORF">SARC_07445</name>
</gene>
<evidence type="ECO:0000313" key="5">
    <source>
        <dbReference type="EMBL" id="KNC80184.1"/>
    </source>
</evidence>
<comment type="subcellular location">
    <subcellularLocation>
        <location evidence="1">Nucleus</location>
    </subcellularLocation>
</comment>
<dbReference type="GO" id="GO:0000176">
    <property type="term" value="C:nuclear exosome (RNase complex)"/>
    <property type="evidence" value="ECO:0007669"/>
    <property type="project" value="InterPro"/>
</dbReference>
<dbReference type="GO" id="GO:0071038">
    <property type="term" value="P:TRAMP-dependent tRNA surveillance pathway"/>
    <property type="evidence" value="ECO:0007669"/>
    <property type="project" value="TreeGrafter"/>
</dbReference>
<dbReference type="GO" id="GO:0000166">
    <property type="term" value="F:nucleotide binding"/>
    <property type="evidence" value="ECO:0007669"/>
    <property type="project" value="InterPro"/>
</dbReference>
<keyword evidence="6" id="KW-1185">Reference proteome</keyword>
<evidence type="ECO:0000313" key="6">
    <source>
        <dbReference type="Proteomes" id="UP000054560"/>
    </source>
</evidence>
<dbReference type="eggNOG" id="KOG2206">
    <property type="taxonomic scope" value="Eukaryota"/>
</dbReference>
<dbReference type="InterPro" id="IPR010997">
    <property type="entry name" value="HRDC-like_sf"/>
</dbReference>
<dbReference type="Pfam" id="PF08066">
    <property type="entry name" value="PMC2NT"/>
    <property type="match status" value="1"/>
</dbReference>
<dbReference type="SMART" id="SM00341">
    <property type="entry name" value="HRDC"/>
    <property type="match status" value="1"/>
</dbReference>
<dbReference type="PANTHER" id="PTHR12124">
    <property type="entry name" value="POLYMYOSITIS/SCLERODERMA AUTOANTIGEN-RELATED"/>
    <property type="match status" value="1"/>
</dbReference>